<evidence type="ECO:0000313" key="1">
    <source>
        <dbReference type="EMBL" id="XCM39520.1"/>
    </source>
</evidence>
<gene>
    <name evidence="1" type="ORF">ABWT76_002458</name>
</gene>
<proteinExistence type="predicted"/>
<accession>A0AAU8JMZ0</accession>
<name>A0AAU8JMZ0_9CYAN</name>
<dbReference type="EMBL" id="CP159837">
    <property type="protein sequence ID" value="XCM39520.1"/>
    <property type="molecule type" value="Genomic_DNA"/>
</dbReference>
<organism evidence="1">
    <name type="scientific">Planktothricoides raciborskii GIHE-MW2</name>
    <dbReference type="NCBI Taxonomy" id="2792601"/>
    <lineage>
        <taxon>Bacteria</taxon>
        <taxon>Bacillati</taxon>
        <taxon>Cyanobacteriota</taxon>
        <taxon>Cyanophyceae</taxon>
        <taxon>Oscillatoriophycideae</taxon>
        <taxon>Oscillatoriales</taxon>
        <taxon>Oscillatoriaceae</taxon>
        <taxon>Planktothricoides</taxon>
    </lineage>
</organism>
<sequence>MVSTNWRDDYLTKFDDDEELQIAEYWLGDFLALGATRYTGKPKQLTITICTLVDEEYCLEKFKAGERLFSHFFLFDVNKK</sequence>
<dbReference type="RefSeq" id="WP_354636193.1">
    <property type="nucleotide sequence ID" value="NZ_CP159837.1"/>
</dbReference>
<dbReference type="AlphaFoldDB" id="A0AAU8JMZ0"/>
<reference evidence="1" key="1">
    <citation type="submission" date="2024-07" db="EMBL/GenBank/DDBJ databases">
        <authorList>
            <person name="Kim Y.J."/>
            <person name="Jeong J.Y."/>
        </authorList>
    </citation>
    <scope>NUCLEOTIDE SEQUENCE</scope>
    <source>
        <strain evidence="1">GIHE-MW2</strain>
    </source>
</reference>
<protein>
    <submittedName>
        <fullName evidence="1">Uncharacterized protein</fullName>
    </submittedName>
</protein>